<dbReference type="PANTHER" id="PTHR43140:SF1">
    <property type="entry name" value="TYPE I RESTRICTION ENZYME ECOKI SPECIFICITY SUBUNIT"/>
    <property type="match status" value="1"/>
</dbReference>
<feature type="coiled-coil region" evidence="4">
    <location>
        <begin position="130"/>
        <end position="157"/>
    </location>
</feature>
<dbReference type="AlphaFoldDB" id="A0A087RXZ5"/>
<name>A0A087RXZ5_9ARCH</name>
<dbReference type="InterPro" id="IPR044946">
    <property type="entry name" value="Restrct_endonuc_typeI_TRD_sf"/>
</dbReference>
<evidence type="ECO:0000313" key="6">
    <source>
        <dbReference type="EMBL" id="KFM18349.1"/>
    </source>
</evidence>
<dbReference type="PATRIC" id="fig|1502295.3.peg.1087"/>
<gene>
    <name evidence="6" type="ORF">AAA799P11_01124</name>
</gene>
<evidence type="ECO:0000256" key="4">
    <source>
        <dbReference type="SAM" id="Coils"/>
    </source>
</evidence>
<comment type="similarity">
    <text evidence="1">Belongs to the type-I restriction system S methylase family.</text>
</comment>
<keyword evidence="4" id="KW-0175">Coiled coil</keyword>
<feature type="domain" description="Type I restriction modification DNA specificity" evidence="5">
    <location>
        <begin position="11"/>
        <end position="88"/>
    </location>
</feature>
<dbReference type="PANTHER" id="PTHR43140">
    <property type="entry name" value="TYPE-1 RESTRICTION ENZYME ECOKI SPECIFICITY PROTEIN"/>
    <property type="match status" value="1"/>
</dbReference>
<keyword evidence="7" id="KW-1185">Reference proteome</keyword>
<keyword evidence="3" id="KW-0238">DNA-binding</keyword>
<dbReference type="Pfam" id="PF01420">
    <property type="entry name" value="Methylase_S"/>
    <property type="match status" value="1"/>
</dbReference>
<evidence type="ECO:0000313" key="7">
    <source>
        <dbReference type="Proteomes" id="UP000029387"/>
    </source>
</evidence>
<dbReference type="EMBL" id="JOSZ01000019">
    <property type="protein sequence ID" value="KFM18349.1"/>
    <property type="molecule type" value="Genomic_DNA"/>
</dbReference>
<evidence type="ECO:0000256" key="1">
    <source>
        <dbReference type="ARBA" id="ARBA00010923"/>
    </source>
</evidence>
<keyword evidence="2" id="KW-0680">Restriction system</keyword>
<dbReference type="InterPro" id="IPR000055">
    <property type="entry name" value="Restrct_endonuc_typeI_TRD"/>
</dbReference>
<sequence>MVAIIPDNFEEAYVNQHVSLVRVDSRLNPKFIAWFLSSFDGGQQQFKNLQRGVIKTGLGLNDIRSIWIPFPSLEEQKIIVEKIEECVSVISQKKSQLDSLLMQLDILKSVILKYAFEGKLVPQDPNDEPVEILLQKIKQEKEQLKQKQKTSRRSKNVK</sequence>
<accession>A0A087RXZ5</accession>
<evidence type="ECO:0000256" key="2">
    <source>
        <dbReference type="ARBA" id="ARBA00022747"/>
    </source>
</evidence>
<proteinExistence type="inferred from homology"/>
<dbReference type="InterPro" id="IPR051212">
    <property type="entry name" value="Type-I_RE_S_subunit"/>
</dbReference>
<dbReference type="Proteomes" id="UP000029387">
    <property type="component" value="Unassembled WGS sequence"/>
</dbReference>
<evidence type="ECO:0000256" key="3">
    <source>
        <dbReference type="ARBA" id="ARBA00023125"/>
    </source>
</evidence>
<comment type="caution">
    <text evidence="6">The sequence shown here is derived from an EMBL/GenBank/DDBJ whole genome shotgun (WGS) entry which is preliminary data.</text>
</comment>
<dbReference type="GO" id="GO:0003677">
    <property type="term" value="F:DNA binding"/>
    <property type="evidence" value="ECO:0007669"/>
    <property type="project" value="UniProtKB-KW"/>
</dbReference>
<reference evidence="6 7" key="1">
    <citation type="submission" date="2014-06" db="EMBL/GenBank/DDBJ databases">
        <authorList>
            <person name="Ngugi D.K."/>
            <person name="Blom J."/>
            <person name="Alam I."/>
            <person name="Rashid M."/>
            <person name="Baalawi W."/>
            <person name="Zhang G."/>
            <person name="Hikmawan T."/>
            <person name="Guan Y."/>
            <person name="Antunes A."/>
            <person name="Siam R."/>
            <person name="El-Dorry H."/>
            <person name="Bajic V."/>
            <person name="Stingl U."/>
        </authorList>
    </citation>
    <scope>NUCLEOTIDE SEQUENCE [LARGE SCALE GENOMIC DNA]</scope>
    <source>
        <strain evidence="6">SCGC AAA799-P11</strain>
    </source>
</reference>
<dbReference type="GO" id="GO:0009307">
    <property type="term" value="P:DNA restriction-modification system"/>
    <property type="evidence" value="ECO:0007669"/>
    <property type="project" value="UniProtKB-KW"/>
</dbReference>
<dbReference type="SUPFAM" id="SSF116734">
    <property type="entry name" value="DNA methylase specificity domain"/>
    <property type="match status" value="1"/>
</dbReference>
<evidence type="ECO:0000259" key="5">
    <source>
        <dbReference type="Pfam" id="PF01420"/>
    </source>
</evidence>
<dbReference type="Gene3D" id="3.90.220.20">
    <property type="entry name" value="DNA methylase specificity domains"/>
    <property type="match status" value="1"/>
</dbReference>
<protein>
    <submittedName>
        <fullName evidence="6">Type-1 restriction enzyme EcoAI specificity protein</fullName>
    </submittedName>
</protein>
<organism evidence="6 7">
    <name type="scientific">Marine Group I thaumarchaeote SCGC AAA799-P11</name>
    <dbReference type="NCBI Taxonomy" id="1502295"/>
    <lineage>
        <taxon>Archaea</taxon>
        <taxon>Nitrososphaerota</taxon>
        <taxon>Marine Group I</taxon>
    </lineage>
</organism>